<keyword evidence="4" id="KW-0680">Restriction system</keyword>
<reference evidence="9 10" key="1">
    <citation type="submission" date="2014-09" db="EMBL/GenBank/DDBJ databases">
        <title>Complete genome sequence of Endomicrobium proavitum.</title>
        <authorList>
            <person name="Zheng H."/>
        </authorList>
    </citation>
    <scope>NUCLEOTIDE SEQUENCE [LARGE SCALE GENOMIC DNA]</scope>
    <source>
        <strain evidence="9 10">Rsa215</strain>
    </source>
</reference>
<comment type="catalytic activity">
    <reaction evidence="5 8">
        <text>a 2'-deoxycytidine in DNA + S-adenosyl-L-methionine = a 5-methyl-2'-deoxycytidine in DNA + S-adenosyl-L-homocysteine + H(+)</text>
        <dbReference type="Rhea" id="RHEA:13681"/>
        <dbReference type="Rhea" id="RHEA-COMP:11369"/>
        <dbReference type="Rhea" id="RHEA-COMP:11370"/>
        <dbReference type="ChEBI" id="CHEBI:15378"/>
        <dbReference type="ChEBI" id="CHEBI:57856"/>
        <dbReference type="ChEBI" id="CHEBI:59789"/>
        <dbReference type="ChEBI" id="CHEBI:85452"/>
        <dbReference type="ChEBI" id="CHEBI:85454"/>
        <dbReference type="EC" id="2.1.1.37"/>
    </reaction>
</comment>
<dbReference type="KEGG" id="epo:Epro_1098"/>
<evidence type="ECO:0000256" key="2">
    <source>
        <dbReference type="ARBA" id="ARBA00022679"/>
    </source>
</evidence>
<dbReference type="NCBIfam" id="TIGR00675">
    <property type="entry name" value="dcm"/>
    <property type="match status" value="1"/>
</dbReference>
<evidence type="ECO:0000313" key="10">
    <source>
        <dbReference type="Proteomes" id="UP000035337"/>
    </source>
</evidence>
<dbReference type="Gene3D" id="3.40.50.150">
    <property type="entry name" value="Vaccinia Virus protein VP39"/>
    <property type="match status" value="1"/>
</dbReference>
<proteinExistence type="inferred from homology"/>
<evidence type="ECO:0000313" key="9">
    <source>
        <dbReference type="EMBL" id="AKL98477.1"/>
    </source>
</evidence>
<dbReference type="STRING" id="1408281.Epro_1098"/>
<dbReference type="Proteomes" id="UP000035337">
    <property type="component" value="Chromosome"/>
</dbReference>
<dbReference type="SUPFAM" id="SSF53335">
    <property type="entry name" value="S-adenosyl-L-methionine-dependent methyltransferases"/>
    <property type="match status" value="1"/>
</dbReference>
<dbReference type="PROSITE" id="PS00094">
    <property type="entry name" value="C5_MTASE_1"/>
    <property type="match status" value="1"/>
</dbReference>
<evidence type="ECO:0000256" key="4">
    <source>
        <dbReference type="ARBA" id="ARBA00022747"/>
    </source>
</evidence>
<dbReference type="InterPro" id="IPR029063">
    <property type="entry name" value="SAM-dependent_MTases_sf"/>
</dbReference>
<comment type="similarity">
    <text evidence="6 7">Belongs to the class I-like SAM-binding methyltransferase superfamily. C5-methyltransferase family.</text>
</comment>
<dbReference type="RefSeq" id="WP_202812874.1">
    <property type="nucleotide sequence ID" value="NZ_CP009498.1"/>
</dbReference>
<dbReference type="GO" id="GO:0003677">
    <property type="term" value="F:DNA binding"/>
    <property type="evidence" value="ECO:0007669"/>
    <property type="project" value="TreeGrafter"/>
</dbReference>
<dbReference type="PROSITE" id="PS00095">
    <property type="entry name" value="C5_MTASE_2"/>
    <property type="match status" value="1"/>
</dbReference>
<dbReference type="PRINTS" id="PR00105">
    <property type="entry name" value="C5METTRFRASE"/>
</dbReference>
<dbReference type="EC" id="2.1.1.37" evidence="8"/>
<name>A0A0G3WKV3_9BACT</name>
<evidence type="ECO:0000256" key="6">
    <source>
        <dbReference type="PROSITE-ProRule" id="PRU01016"/>
    </source>
</evidence>
<dbReference type="AlphaFoldDB" id="A0A0G3WKV3"/>
<dbReference type="InterPro" id="IPR018117">
    <property type="entry name" value="C5_DNA_meth_AS"/>
</dbReference>
<evidence type="ECO:0000256" key="7">
    <source>
        <dbReference type="RuleBase" id="RU000416"/>
    </source>
</evidence>
<dbReference type="InterPro" id="IPR050390">
    <property type="entry name" value="C5-Methyltransferase"/>
</dbReference>
<dbReference type="PANTHER" id="PTHR10629:SF52">
    <property type="entry name" value="DNA (CYTOSINE-5)-METHYLTRANSFERASE 1"/>
    <property type="match status" value="1"/>
</dbReference>
<keyword evidence="1 6" id="KW-0489">Methyltransferase</keyword>
<dbReference type="PROSITE" id="PS51679">
    <property type="entry name" value="SAM_MT_C5"/>
    <property type="match status" value="1"/>
</dbReference>
<dbReference type="GO" id="GO:0003886">
    <property type="term" value="F:DNA (cytosine-5-)-methyltransferase activity"/>
    <property type="evidence" value="ECO:0007669"/>
    <property type="project" value="UniProtKB-EC"/>
</dbReference>
<dbReference type="GO" id="GO:0032259">
    <property type="term" value="P:methylation"/>
    <property type="evidence" value="ECO:0007669"/>
    <property type="project" value="UniProtKB-KW"/>
</dbReference>
<evidence type="ECO:0000256" key="5">
    <source>
        <dbReference type="ARBA" id="ARBA00047422"/>
    </source>
</evidence>
<dbReference type="InterPro" id="IPR001525">
    <property type="entry name" value="C5_MeTfrase"/>
</dbReference>
<keyword evidence="10" id="KW-1185">Reference proteome</keyword>
<protein>
    <recommendedName>
        <fullName evidence="8">Cytosine-specific methyltransferase</fullName>
        <ecNumber evidence="8">2.1.1.37</ecNumber>
    </recommendedName>
</protein>
<evidence type="ECO:0000256" key="1">
    <source>
        <dbReference type="ARBA" id="ARBA00022603"/>
    </source>
</evidence>
<dbReference type="EMBL" id="CP009498">
    <property type="protein sequence ID" value="AKL98477.1"/>
    <property type="molecule type" value="Genomic_DNA"/>
</dbReference>
<dbReference type="REBASE" id="113478">
    <property type="entry name" value="M.Esp215ORF1098P"/>
</dbReference>
<evidence type="ECO:0000256" key="8">
    <source>
        <dbReference type="RuleBase" id="RU000417"/>
    </source>
</evidence>
<dbReference type="PANTHER" id="PTHR10629">
    <property type="entry name" value="CYTOSINE-SPECIFIC METHYLTRANSFERASE"/>
    <property type="match status" value="1"/>
</dbReference>
<dbReference type="Gene3D" id="3.90.120.10">
    <property type="entry name" value="DNA Methylase, subunit A, domain 2"/>
    <property type="match status" value="1"/>
</dbReference>
<gene>
    <name evidence="9" type="primary">ddeI</name>
    <name evidence="9" type="ORF">Epro_1098</name>
</gene>
<feature type="active site" evidence="6">
    <location>
        <position position="88"/>
    </location>
</feature>
<evidence type="ECO:0000256" key="3">
    <source>
        <dbReference type="ARBA" id="ARBA00022691"/>
    </source>
</evidence>
<accession>A0A0G3WKV3</accession>
<organism evidence="9 10">
    <name type="scientific">Endomicrobium proavitum</name>
    <dbReference type="NCBI Taxonomy" id="1408281"/>
    <lineage>
        <taxon>Bacteria</taxon>
        <taxon>Pseudomonadati</taxon>
        <taxon>Elusimicrobiota</taxon>
        <taxon>Endomicrobiia</taxon>
        <taxon>Endomicrobiales</taxon>
        <taxon>Endomicrobiaceae</taxon>
        <taxon>Endomicrobium</taxon>
    </lineage>
</organism>
<keyword evidence="3 6" id="KW-0949">S-adenosyl-L-methionine</keyword>
<dbReference type="Pfam" id="PF00145">
    <property type="entry name" value="DNA_methylase"/>
    <property type="match status" value="1"/>
</dbReference>
<dbReference type="GO" id="GO:0009307">
    <property type="term" value="P:DNA restriction-modification system"/>
    <property type="evidence" value="ECO:0007669"/>
    <property type="project" value="UniProtKB-KW"/>
</dbReference>
<dbReference type="InterPro" id="IPR031303">
    <property type="entry name" value="C5_meth_CS"/>
</dbReference>
<sequence length="422" mass="48424">MKKIKKNNNILQTIDLFSGCGGMTLGFQWAGYKSLFATDIDENCKRTFNRNFPQVPFLCKDILDIKKHEIDSILKNKAVDVIVGGPPCQGFSLANKKRNKVIDDPRNKLFYEFIKLINWYNPKAFVMENVKGILSMHNGNVIKQILQEYEQAGEGYAVKYQILKASDFGVPQNRERVVIIGIRKDLNIYPEFPSRKYIQAVTVNDAISDLPAINAGEGIEKMEYSLKSQNSYQRFLRKNSKTLFNHVAMRHTQRLVERFQAIQSGKSLVDVWDLHGAVKRGSPSEKSQIKFSQNNYRVFGNKASPTIAASFQSNFIHPHLNRNFTAREGARLQSFPDTFIFEGMRTKMSWEHGLSQYQQIGNAVPPLLAYEIGVKLKEILLNGNTNMYSMESNGQYRLFNEPKGVYNANTRRIKKNNRKRKN</sequence>
<dbReference type="CDD" id="cd00315">
    <property type="entry name" value="Cyt_C5_DNA_methylase"/>
    <property type="match status" value="1"/>
</dbReference>
<dbReference type="GO" id="GO:0044027">
    <property type="term" value="P:negative regulation of gene expression via chromosomal CpG island methylation"/>
    <property type="evidence" value="ECO:0007669"/>
    <property type="project" value="TreeGrafter"/>
</dbReference>
<keyword evidence="2 6" id="KW-0808">Transferase</keyword>
<dbReference type="PATRIC" id="fig|1408281.3.peg.1129"/>